<dbReference type="AlphaFoldDB" id="A0A2M7RHH1"/>
<evidence type="ECO:0000313" key="2">
    <source>
        <dbReference type="Proteomes" id="UP000230779"/>
    </source>
</evidence>
<name>A0A2M7RHH1_9BACT</name>
<accession>A0A2M7RHH1</accession>
<comment type="caution">
    <text evidence="1">The sequence shown here is derived from an EMBL/GenBank/DDBJ whole genome shotgun (WGS) entry which is preliminary data.</text>
</comment>
<reference evidence="1 2" key="1">
    <citation type="submission" date="2017-09" db="EMBL/GenBank/DDBJ databases">
        <title>Depth-based differentiation of microbial function through sediment-hosted aquifers and enrichment of novel symbionts in the deep terrestrial subsurface.</title>
        <authorList>
            <person name="Probst A.J."/>
            <person name="Ladd B."/>
            <person name="Jarett J.K."/>
            <person name="Geller-Mcgrath D.E."/>
            <person name="Sieber C.M."/>
            <person name="Emerson J.B."/>
            <person name="Anantharaman K."/>
            <person name="Thomas B.C."/>
            <person name="Malmstrom R."/>
            <person name="Stieglmeier M."/>
            <person name="Klingl A."/>
            <person name="Woyke T."/>
            <person name="Ryan C.M."/>
            <person name="Banfield J.F."/>
        </authorList>
    </citation>
    <scope>NUCLEOTIDE SEQUENCE [LARGE SCALE GENOMIC DNA]</scope>
    <source>
        <strain evidence="1">CG_4_10_14_0_8_um_filter_42_10</strain>
    </source>
</reference>
<evidence type="ECO:0000313" key="1">
    <source>
        <dbReference type="EMBL" id="PIY95997.1"/>
    </source>
</evidence>
<proteinExistence type="predicted"/>
<dbReference type="Proteomes" id="UP000230779">
    <property type="component" value="Unassembled WGS sequence"/>
</dbReference>
<organism evidence="1 2">
    <name type="scientific">Candidatus Kerfeldbacteria bacterium CG_4_10_14_0_8_um_filter_42_10</name>
    <dbReference type="NCBI Taxonomy" id="2014248"/>
    <lineage>
        <taxon>Bacteria</taxon>
        <taxon>Candidatus Kerfeldiibacteriota</taxon>
    </lineage>
</organism>
<protein>
    <submittedName>
        <fullName evidence="1">Uncharacterized protein</fullName>
    </submittedName>
</protein>
<dbReference type="EMBL" id="PFMD01000062">
    <property type="protein sequence ID" value="PIY95997.1"/>
    <property type="molecule type" value="Genomic_DNA"/>
</dbReference>
<gene>
    <name evidence="1" type="ORF">COY66_05350</name>
</gene>
<sequence length="100" mass="11806">MKLSNLQKYILIQSFERKGKLFPKPELKKFYRSQKQQPKKKDISGIITKSVERLIDKELMIGYGIRTPHKWFIKEIKLTPKGKKTAKKIRGEQQALPLPR</sequence>